<organism evidence="1 2">
    <name type="scientific">Coleofasciculus chthonoplastes PCC 7420</name>
    <dbReference type="NCBI Taxonomy" id="118168"/>
    <lineage>
        <taxon>Bacteria</taxon>
        <taxon>Bacillati</taxon>
        <taxon>Cyanobacteriota</taxon>
        <taxon>Cyanophyceae</taxon>
        <taxon>Coleofasciculales</taxon>
        <taxon>Coleofasciculaceae</taxon>
        <taxon>Coleofasciculus</taxon>
    </lineage>
</organism>
<sequence length="50" mass="5633">MGEAYCQLATIKGIQVDDADQESVQTSRGMELGLKFDVEARKKLRLYVVK</sequence>
<keyword evidence="2" id="KW-1185">Reference proteome</keyword>
<dbReference type="Proteomes" id="UP000003835">
    <property type="component" value="Unassembled WGS sequence"/>
</dbReference>
<evidence type="ECO:0000313" key="2">
    <source>
        <dbReference type="Proteomes" id="UP000003835"/>
    </source>
</evidence>
<dbReference type="AlphaFoldDB" id="B4W2R8"/>
<name>B4W2R8_9CYAN</name>
<dbReference type="EMBL" id="DS989872">
    <property type="protein sequence ID" value="EDX71503.1"/>
    <property type="molecule type" value="Genomic_DNA"/>
</dbReference>
<accession>B4W2R8</accession>
<gene>
    <name evidence="1" type="ORF">MC7420_69</name>
</gene>
<evidence type="ECO:0000313" key="1">
    <source>
        <dbReference type="EMBL" id="EDX71503.1"/>
    </source>
</evidence>
<dbReference type="HOGENOM" id="CLU_3116725_0_0_3"/>
<proteinExistence type="predicted"/>
<dbReference type="STRING" id="118168.MC7420_69"/>
<reference evidence="1 2" key="1">
    <citation type="submission" date="2008-07" db="EMBL/GenBank/DDBJ databases">
        <authorList>
            <person name="Tandeau de Marsac N."/>
            <person name="Ferriera S."/>
            <person name="Johnson J."/>
            <person name="Kravitz S."/>
            <person name="Beeson K."/>
            <person name="Sutton G."/>
            <person name="Rogers Y.-H."/>
            <person name="Friedman R."/>
            <person name="Frazier M."/>
            <person name="Venter J.C."/>
        </authorList>
    </citation>
    <scope>NUCLEOTIDE SEQUENCE [LARGE SCALE GENOMIC DNA]</scope>
    <source>
        <strain evidence="1 2">PCC 7420</strain>
    </source>
</reference>
<protein>
    <submittedName>
        <fullName evidence="1">Uncharacterized protein</fullName>
    </submittedName>
</protein>